<feature type="signal peptide" evidence="1">
    <location>
        <begin position="1"/>
        <end position="30"/>
    </location>
</feature>
<organism evidence="2 3">
    <name type="scientific">Coraliomargarita algicola</name>
    <dbReference type="NCBI Taxonomy" id="3092156"/>
    <lineage>
        <taxon>Bacteria</taxon>
        <taxon>Pseudomonadati</taxon>
        <taxon>Verrucomicrobiota</taxon>
        <taxon>Opitutia</taxon>
        <taxon>Puniceicoccales</taxon>
        <taxon>Coraliomargaritaceae</taxon>
        <taxon>Coraliomargarita</taxon>
    </lineage>
</organism>
<evidence type="ECO:0000313" key="2">
    <source>
        <dbReference type="EMBL" id="WPJ96292.1"/>
    </source>
</evidence>
<name>A0ABZ0RMZ3_9BACT</name>
<dbReference type="EMBL" id="CP138858">
    <property type="protein sequence ID" value="WPJ96292.1"/>
    <property type="molecule type" value="Genomic_DNA"/>
</dbReference>
<reference evidence="2 3" key="1">
    <citation type="submission" date="2023-11" db="EMBL/GenBank/DDBJ databases">
        <title>Coraliomargarita sp. nov., isolated from marine algae.</title>
        <authorList>
            <person name="Lee J.K."/>
            <person name="Baek J.H."/>
            <person name="Kim J.M."/>
            <person name="Choi D.G."/>
            <person name="Jeon C.O."/>
        </authorList>
    </citation>
    <scope>NUCLEOTIDE SEQUENCE [LARGE SCALE GENOMIC DNA]</scope>
    <source>
        <strain evidence="2 3">J2-16</strain>
    </source>
</reference>
<dbReference type="RefSeq" id="WP_319833155.1">
    <property type="nucleotide sequence ID" value="NZ_CP138858.1"/>
</dbReference>
<keyword evidence="1" id="KW-0732">Signal</keyword>
<evidence type="ECO:0000313" key="3">
    <source>
        <dbReference type="Proteomes" id="UP001324993"/>
    </source>
</evidence>
<protein>
    <submittedName>
        <fullName evidence="2">Uncharacterized protein</fullName>
    </submittedName>
</protein>
<dbReference type="Proteomes" id="UP001324993">
    <property type="component" value="Chromosome"/>
</dbReference>
<keyword evidence="3" id="KW-1185">Reference proteome</keyword>
<dbReference type="PROSITE" id="PS51257">
    <property type="entry name" value="PROKAR_LIPOPROTEIN"/>
    <property type="match status" value="1"/>
</dbReference>
<evidence type="ECO:0000256" key="1">
    <source>
        <dbReference type="SAM" id="SignalP"/>
    </source>
</evidence>
<sequence>MNKTFSHSATKLTLALYFAISIACSSIIHAQEETTDIKANLYLLLLRSETSSRVEMPNEAAIQSKRVVAWLTRDKISTANLESGRIHGPFEYTGNGLIQFGEKSIALEQESVATEAACQITQSGNYLGLLLPKSNNELILTGAMSIPLPDRIEDATPQNVLVSMSVTTHSQFKSMRANRQ</sequence>
<gene>
    <name evidence="2" type="ORF">SH580_01070</name>
</gene>
<accession>A0ABZ0RMZ3</accession>
<proteinExistence type="predicted"/>
<feature type="chain" id="PRO_5047510636" evidence="1">
    <location>
        <begin position="31"/>
        <end position="180"/>
    </location>
</feature>